<keyword evidence="4 8" id="KW-0507">mRNA processing</keyword>
<keyword evidence="8" id="KW-0506">mRNA capping</keyword>
<comment type="function">
    <text evidence="8">First step of mRNA capping. Converts the 5'-triphosphate end of a nascent mRNA chain into a diphosphate end.</text>
</comment>
<evidence type="ECO:0000259" key="10">
    <source>
        <dbReference type="Pfam" id="PF02940"/>
    </source>
</evidence>
<feature type="compositionally biased region" description="Pro residues" evidence="9">
    <location>
        <begin position="295"/>
        <end position="305"/>
    </location>
</feature>
<comment type="similarity">
    <text evidence="3 8">Belongs to the fungal TPase family.</text>
</comment>
<dbReference type="GO" id="GO:0140818">
    <property type="term" value="F:mRNA 5'-triphosphate monophosphatase activity"/>
    <property type="evidence" value="ECO:0007669"/>
    <property type="project" value="UniProtKB-EC"/>
</dbReference>
<dbReference type="Pfam" id="PF02940">
    <property type="entry name" value="mRNA_triPase"/>
    <property type="match status" value="1"/>
</dbReference>
<reference evidence="11" key="1">
    <citation type="submission" date="2023-01" db="EMBL/GenBank/DDBJ databases">
        <authorList>
            <person name="Piombo E."/>
        </authorList>
    </citation>
    <scope>NUCLEOTIDE SEQUENCE</scope>
</reference>
<dbReference type="GO" id="GO:0031533">
    <property type="term" value="C:mRNA capping enzyme complex"/>
    <property type="evidence" value="ECO:0007669"/>
    <property type="project" value="UniProtKB-UniRule"/>
</dbReference>
<feature type="compositionally biased region" description="Low complexity" evidence="9">
    <location>
        <begin position="233"/>
        <end position="246"/>
    </location>
</feature>
<feature type="compositionally biased region" description="Basic and acidic residues" evidence="9">
    <location>
        <begin position="12"/>
        <end position="24"/>
    </location>
</feature>
<evidence type="ECO:0000256" key="5">
    <source>
        <dbReference type="ARBA" id="ARBA00022801"/>
    </source>
</evidence>
<dbReference type="PANTHER" id="PTHR28118:SF1">
    <property type="entry name" value="POLYNUCLEOTIDE 5'-TRIPHOSPHATASE CTL1-RELATED"/>
    <property type="match status" value="1"/>
</dbReference>
<dbReference type="Gene3D" id="3.20.100.10">
    <property type="entry name" value="mRNA triphosphatase Cet1-like"/>
    <property type="match status" value="1"/>
</dbReference>
<feature type="compositionally biased region" description="Low complexity" evidence="9">
    <location>
        <begin position="139"/>
        <end position="155"/>
    </location>
</feature>
<evidence type="ECO:0000313" key="12">
    <source>
        <dbReference type="Proteomes" id="UP001160390"/>
    </source>
</evidence>
<comment type="subunit">
    <text evidence="8">Heterodimer. The mRNA-capping enzyme is composed of two separate chains alpha and beta, respectively a mRNA guanylyltransferase and an mRNA 5'-triphosphate monophosphatase.</text>
</comment>
<dbReference type="GO" id="GO:0006370">
    <property type="term" value="P:7-methylguanosine mRNA capping"/>
    <property type="evidence" value="ECO:0007669"/>
    <property type="project" value="UniProtKB-UniRule"/>
</dbReference>
<evidence type="ECO:0000256" key="1">
    <source>
        <dbReference type="ARBA" id="ARBA00001946"/>
    </source>
</evidence>
<sequence length="857" mass="94765">MDLRSVLNNSDNGDRGRQPDRDRAPPAQAPPTPQQQQQQQHPHAQLHLQQSPTQYHYRSEYGHPAQPHRSPGKPPVQDYPHHPGQHPQHHASQGASYPSHPQSPYQVAASYPNRPPPPPPLQPANSFHDPRSPMPAPSPTAYRAASTPTASSSTARGYPFPPTHGPPSEMTSPSMRQQTHLPPQYQHAQPPPQRQDSYSHGPGPGQYHSVTVISQTPPVAAPGGPHSFIHQRSQSAQSTPTPTSAHSQHHYGPPPIHGSPVSAHQIPPSAEYSRQQSQPATPLGPPLPVALGQPGAPPGSFPPSGPQSQPQTQPSSPYQQRTPSVPVASPGQTKSSPPQPQARSQEPPHPPVQHIPGTNDTHHAHRTGESPAIDHHRRPTSIHDREHSLSVSPKTRVPSVHSNSERNSVSLPVKMMIDTEPTTTPAKRKLDDRDLSPRELENKDTRPPPGEINGKHVPGKSLALPAALKTQSPAERRKKRVNWTEKPIWAQSIRSLGKNLPQNANFVLHERAHNHVNGASKDGAPKTPEVVKSQPPRHSQTTTAPPSPGAQDILGAWEHSITGVEPIEEIPRVIADFLFVNIVGASDIQEITNRGIKFEIEAKLGTLIDKDTNHRVDRFLASEAILESNNRTAFRSSMTEAQHKAFNEFLNQTVIETDPRNPNTGKQRVQVHYKHRREIDSFVELPRELQDELPGCMLSRLGRKNVRARITHDQKTGQILNTIVKARVADIDLHMPTCPMDCRISVNLEMDWRGSTKELEQLAASQTGRQPNRNKDRLSYTHGHYQVDLTQVTQQVNLPGGATRSEKEHELEIEISPDVLVEQGQRAMNNSPHRYEELVKGFLNNVRILARKARDFP</sequence>
<comment type="caution">
    <text evidence="11">The sequence shown here is derived from an EMBL/GenBank/DDBJ whole genome shotgun (WGS) entry which is preliminary data.</text>
</comment>
<feature type="compositionally biased region" description="Polar residues" evidence="9">
    <location>
        <begin position="330"/>
        <end position="344"/>
    </location>
</feature>
<evidence type="ECO:0000256" key="9">
    <source>
        <dbReference type="SAM" id="MobiDB-lite"/>
    </source>
</evidence>
<feature type="compositionally biased region" description="Low complexity" evidence="9">
    <location>
        <begin position="306"/>
        <end position="324"/>
    </location>
</feature>
<dbReference type="InterPro" id="IPR040343">
    <property type="entry name" value="Cet1/Ctl1"/>
</dbReference>
<evidence type="ECO:0000256" key="3">
    <source>
        <dbReference type="ARBA" id="ARBA00006345"/>
    </source>
</evidence>
<feature type="compositionally biased region" description="Polar residues" evidence="9">
    <location>
        <begin position="169"/>
        <end position="181"/>
    </location>
</feature>
<organism evidence="11 12">
    <name type="scientific">Clonostachys chloroleuca</name>
    <dbReference type="NCBI Taxonomy" id="1926264"/>
    <lineage>
        <taxon>Eukaryota</taxon>
        <taxon>Fungi</taxon>
        <taxon>Dikarya</taxon>
        <taxon>Ascomycota</taxon>
        <taxon>Pezizomycotina</taxon>
        <taxon>Sordariomycetes</taxon>
        <taxon>Hypocreomycetidae</taxon>
        <taxon>Hypocreales</taxon>
        <taxon>Bionectriaceae</taxon>
        <taxon>Clonostachys</taxon>
    </lineage>
</organism>
<proteinExistence type="inferred from homology"/>
<dbReference type="EMBL" id="CABFNP030001281">
    <property type="protein sequence ID" value="CAI6096223.1"/>
    <property type="molecule type" value="Genomic_DNA"/>
</dbReference>
<name>A0AA35MFW2_9HYPO</name>
<feature type="compositionally biased region" description="Basic and acidic residues" evidence="9">
    <location>
        <begin position="428"/>
        <end position="446"/>
    </location>
</feature>
<dbReference type="PANTHER" id="PTHR28118">
    <property type="entry name" value="POLYNUCLEOTIDE 5'-TRIPHOSPHATASE-RELATED"/>
    <property type="match status" value="1"/>
</dbReference>
<gene>
    <name evidence="11" type="ORF">CCHLO57077_00010627</name>
</gene>
<feature type="compositionally biased region" description="Pro residues" evidence="9">
    <location>
        <begin position="113"/>
        <end position="122"/>
    </location>
</feature>
<evidence type="ECO:0000256" key="8">
    <source>
        <dbReference type="RuleBase" id="RU367053"/>
    </source>
</evidence>
<dbReference type="AlphaFoldDB" id="A0AA35MFW2"/>
<dbReference type="InterPro" id="IPR004206">
    <property type="entry name" value="mRNA_triPase_Cet1"/>
</dbReference>
<evidence type="ECO:0000256" key="7">
    <source>
        <dbReference type="ARBA" id="ARBA00047740"/>
    </source>
</evidence>
<dbReference type="InterPro" id="IPR033469">
    <property type="entry name" value="CYTH-like_dom_sf"/>
</dbReference>
<dbReference type="InterPro" id="IPR037009">
    <property type="entry name" value="mRNA_triPase_Cet1_sf"/>
</dbReference>
<evidence type="ECO:0000256" key="2">
    <source>
        <dbReference type="ARBA" id="ARBA00004123"/>
    </source>
</evidence>
<keyword evidence="6 8" id="KW-0539">Nucleus</keyword>
<feature type="compositionally biased region" description="Basic and acidic residues" evidence="9">
    <location>
        <begin position="360"/>
        <end position="374"/>
    </location>
</feature>
<feature type="compositionally biased region" description="Polar residues" evidence="9">
    <location>
        <begin position="1"/>
        <end position="11"/>
    </location>
</feature>
<evidence type="ECO:0000313" key="11">
    <source>
        <dbReference type="EMBL" id="CAI6096223.1"/>
    </source>
</evidence>
<dbReference type="SUPFAM" id="SSF55154">
    <property type="entry name" value="CYTH-like phosphatases"/>
    <property type="match status" value="1"/>
</dbReference>
<comment type="cofactor">
    <cofactor evidence="1 8">
        <name>Mg(2+)</name>
        <dbReference type="ChEBI" id="CHEBI:18420"/>
    </cofactor>
</comment>
<accession>A0AA35MFW2</accession>
<dbReference type="GO" id="GO:0004651">
    <property type="term" value="F:polynucleotide 5'-phosphatase activity"/>
    <property type="evidence" value="ECO:0007669"/>
    <property type="project" value="UniProtKB-UniRule"/>
</dbReference>
<keyword evidence="12" id="KW-1185">Reference proteome</keyword>
<feature type="compositionally biased region" description="Polar residues" evidence="9">
    <location>
        <begin position="208"/>
        <end position="217"/>
    </location>
</feature>
<evidence type="ECO:0000256" key="4">
    <source>
        <dbReference type="ARBA" id="ARBA00022664"/>
    </source>
</evidence>
<feature type="region of interest" description="Disordered" evidence="9">
    <location>
        <begin position="1"/>
        <end position="458"/>
    </location>
</feature>
<keyword evidence="5 8" id="KW-0378">Hydrolase</keyword>
<comment type="subcellular location">
    <subcellularLocation>
        <location evidence="2 8">Nucleus</location>
    </subcellularLocation>
</comment>
<evidence type="ECO:0000256" key="6">
    <source>
        <dbReference type="ARBA" id="ARBA00023242"/>
    </source>
</evidence>
<protein>
    <recommendedName>
        <fullName evidence="8">mRNA-capping enzyme subunit beta</fullName>
        <ecNumber evidence="8">3.6.1.74</ecNumber>
    </recommendedName>
    <alternativeName>
        <fullName evidence="8">mRNA 5'-phosphatase</fullName>
    </alternativeName>
    <alternativeName>
        <fullName evidence="8">mRNA 5'-triphosphate monophosphatase</fullName>
    </alternativeName>
</protein>
<feature type="region of interest" description="Disordered" evidence="9">
    <location>
        <begin position="516"/>
        <end position="549"/>
    </location>
</feature>
<dbReference type="Proteomes" id="UP001160390">
    <property type="component" value="Unassembled WGS sequence"/>
</dbReference>
<feature type="compositionally biased region" description="Polar residues" evidence="9">
    <location>
        <begin position="400"/>
        <end position="410"/>
    </location>
</feature>
<dbReference type="CDD" id="cd07470">
    <property type="entry name" value="CYTH-like_mRNA_RTPase"/>
    <property type="match status" value="1"/>
</dbReference>
<dbReference type="EC" id="3.6.1.74" evidence="8"/>
<comment type="catalytic activity">
    <reaction evidence="7">
        <text>a 5'-end triphospho-ribonucleoside in mRNA + H2O = a 5'-end diphospho-ribonucleoside in mRNA + phosphate + H(+)</text>
        <dbReference type="Rhea" id="RHEA:67004"/>
        <dbReference type="Rhea" id="RHEA-COMP:17164"/>
        <dbReference type="Rhea" id="RHEA-COMP:17165"/>
        <dbReference type="ChEBI" id="CHEBI:15377"/>
        <dbReference type="ChEBI" id="CHEBI:15378"/>
        <dbReference type="ChEBI" id="CHEBI:43474"/>
        <dbReference type="ChEBI" id="CHEBI:167616"/>
        <dbReference type="ChEBI" id="CHEBI:167618"/>
        <dbReference type="EC" id="3.6.1.74"/>
    </reaction>
    <physiologicalReaction direction="left-to-right" evidence="7">
        <dbReference type="Rhea" id="RHEA:67005"/>
    </physiologicalReaction>
</comment>
<feature type="domain" description="mRNA triphosphatase Cet1-like" evidence="10">
    <location>
        <begin position="568"/>
        <end position="815"/>
    </location>
</feature>
<feature type="compositionally biased region" description="Low complexity" evidence="9">
    <location>
        <begin position="34"/>
        <end position="50"/>
    </location>
</feature>